<evidence type="ECO:0000313" key="3">
    <source>
        <dbReference type="Proteomes" id="UP000005442"/>
    </source>
</evidence>
<dbReference type="PATRIC" id="fig|710685.3.peg.843"/>
<dbReference type="AlphaFoldDB" id="G8RRM7"/>
<evidence type="ECO:0000313" key="2">
    <source>
        <dbReference type="EMBL" id="AEV71468.1"/>
    </source>
</evidence>
<keyword evidence="3" id="KW-1185">Reference proteome</keyword>
<gene>
    <name evidence="2" type="ordered locus">MycrhN_0837</name>
</gene>
<evidence type="ECO:0000256" key="1">
    <source>
        <dbReference type="SAM" id="MobiDB-lite"/>
    </source>
</evidence>
<dbReference type="KEGG" id="mrh:MycrhN_0837"/>
<proteinExistence type="predicted"/>
<organism evidence="2 3">
    <name type="scientific">Mycolicibacterium rhodesiae (strain NBB3)</name>
    <name type="common">Mycobacterium rhodesiae</name>
    <dbReference type="NCBI Taxonomy" id="710685"/>
    <lineage>
        <taxon>Bacteria</taxon>
        <taxon>Bacillati</taxon>
        <taxon>Actinomycetota</taxon>
        <taxon>Actinomycetes</taxon>
        <taxon>Mycobacteriales</taxon>
        <taxon>Mycobacteriaceae</taxon>
        <taxon>Mycolicibacterium</taxon>
    </lineage>
</organism>
<reference evidence="2 3" key="1">
    <citation type="submission" date="2011-12" db="EMBL/GenBank/DDBJ databases">
        <title>Complete sequence of Mycobacterium rhodesiae NBB3.</title>
        <authorList>
            <consortium name="US DOE Joint Genome Institute"/>
            <person name="Lucas S."/>
            <person name="Han J."/>
            <person name="Lapidus A."/>
            <person name="Cheng J.-F."/>
            <person name="Goodwin L."/>
            <person name="Pitluck S."/>
            <person name="Peters L."/>
            <person name="Mikhailova N."/>
            <person name="Gu W."/>
            <person name="Detter J.C."/>
            <person name="Han C."/>
            <person name="Tapia R."/>
            <person name="Land M."/>
            <person name="Hauser L."/>
            <person name="Kyrpides N."/>
            <person name="Ivanova N."/>
            <person name="Pagani I."/>
            <person name="Mattes T."/>
            <person name="Holmes A."/>
            <person name="Rutledge P."/>
            <person name="Paulsen I."/>
            <person name="Coleman N."/>
            <person name="Woyke T."/>
        </authorList>
    </citation>
    <scope>NUCLEOTIDE SEQUENCE [LARGE SCALE GENOMIC DNA]</scope>
    <source>
        <strain evidence="2 3">NBB3</strain>
    </source>
</reference>
<accession>G8RRM7</accession>
<feature type="compositionally biased region" description="Basic and acidic residues" evidence="1">
    <location>
        <begin position="24"/>
        <end position="37"/>
    </location>
</feature>
<protein>
    <submittedName>
        <fullName evidence="2">Uncharacterized protein</fullName>
    </submittedName>
</protein>
<feature type="compositionally biased region" description="Gly residues" evidence="1">
    <location>
        <begin position="40"/>
        <end position="51"/>
    </location>
</feature>
<feature type="compositionally biased region" description="Polar residues" evidence="1">
    <location>
        <begin position="12"/>
        <end position="22"/>
    </location>
</feature>
<dbReference type="HOGENOM" id="CLU_3101143_0_0_11"/>
<name>G8RRM7_MYCRN</name>
<feature type="region of interest" description="Disordered" evidence="1">
    <location>
        <begin position="1"/>
        <end position="51"/>
    </location>
</feature>
<dbReference type="Proteomes" id="UP000005442">
    <property type="component" value="Chromosome"/>
</dbReference>
<sequence>MTDRSMADDSSEQVPGQQTNESSLDERNPQPTKDDTAKGLGSGPHAGEGDP</sequence>
<dbReference type="RefSeq" id="WP_014209283.1">
    <property type="nucleotide sequence ID" value="NC_016604.1"/>
</dbReference>
<dbReference type="EMBL" id="CP003169">
    <property type="protein sequence ID" value="AEV71468.1"/>
    <property type="molecule type" value="Genomic_DNA"/>
</dbReference>